<evidence type="ECO:0000313" key="15">
    <source>
        <dbReference type="Proteomes" id="UP000324162"/>
    </source>
</evidence>
<evidence type="ECO:0000313" key="11">
    <source>
        <dbReference type="EMBL" id="KAA1158776.1"/>
    </source>
</evidence>
<dbReference type="GO" id="GO:0043190">
    <property type="term" value="C:ATP-binding cassette (ABC) transporter complex"/>
    <property type="evidence" value="ECO:0007669"/>
    <property type="project" value="InterPro"/>
</dbReference>
<reference evidence="14 15" key="2">
    <citation type="submission" date="2019-01" db="EMBL/GenBank/DDBJ databases">
        <title>Genome sequences of marine Pseudoalteromonas species.</title>
        <authorList>
            <person name="Boraston A.B."/>
            <person name="Hehemann J.-H."/>
            <person name="Vickers C.J."/>
            <person name="Salama-Alber O."/>
            <person name="Abe K."/>
            <person name="Hettle A.J."/>
        </authorList>
    </citation>
    <scope>NUCLEOTIDE SEQUENCE [LARGE SCALE GENOMIC DNA]</scope>
    <source>
        <strain evidence="11 15">PS42</strain>
        <strain evidence="10 14">PS47</strain>
    </source>
</reference>
<reference evidence="12 13" key="1">
    <citation type="submission" date="2014-04" db="EMBL/GenBank/DDBJ databases">
        <title>Pseudoalteromonas galatheae sp. nov., isolated from a deep-sea polychaete near Canal Concepcion, Chile.</title>
        <authorList>
            <person name="Machado H.R."/>
            <person name="Gram L."/>
            <person name="Vynne N.G."/>
        </authorList>
    </citation>
    <scope>NUCLEOTIDE SEQUENCE [LARGE SCALE GENOMIC DNA]</scope>
    <source>
        <strain evidence="12 13">KMM216</strain>
    </source>
</reference>
<dbReference type="Proteomes" id="UP000324162">
    <property type="component" value="Unassembled WGS sequence"/>
</dbReference>
<evidence type="ECO:0000256" key="1">
    <source>
        <dbReference type="ARBA" id="ARBA00002265"/>
    </source>
</evidence>
<dbReference type="InterPro" id="IPR005495">
    <property type="entry name" value="LptG/LptF_permease"/>
</dbReference>
<proteinExistence type="inferred from homology"/>
<comment type="subcellular location">
    <subcellularLocation>
        <location evidence="2">Cell membrane</location>
        <topology evidence="2">Multi-pass membrane protein</topology>
    </subcellularLocation>
</comment>
<evidence type="ECO:0000256" key="8">
    <source>
        <dbReference type="ARBA" id="ARBA00026081"/>
    </source>
</evidence>
<feature type="transmembrane region" description="Helical" evidence="9">
    <location>
        <begin position="304"/>
        <end position="326"/>
    </location>
</feature>
<dbReference type="GO" id="GO:0015920">
    <property type="term" value="P:lipopolysaccharide transport"/>
    <property type="evidence" value="ECO:0007669"/>
    <property type="project" value="TreeGrafter"/>
</dbReference>
<organism evidence="11 15">
    <name type="scientific">Pseudoalteromonas fuliginea</name>
    <dbReference type="NCBI Taxonomy" id="1872678"/>
    <lineage>
        <taxon>Bacteria</taxon>
        <taxon>Pseudomonadati</taxon>
        <taxon>Pseudomonadota</taxon>
        <taxon>Gammaproteobacteria</taxon>
        <taxon>Alteromonadales</taxon>
        <taxon>Pseudoalteromonadaceae</taxon>
        <taxon>Pseudoalteromonas</taxon>
    </lineage>
</organism>
<keyword evidence="6 9" id="KW-1133">Transmembrane helix</keyword>
<dbReference type="Proteomes" id="UP000027154">
    <property type="component" value="Unassembled WGS sequence"/>
</dbReference>
<evidence type="ECO:0000256" key="7">
    <source>
        <dbReference type="ARBA" id="ARBA00023136"/>
    </source>
</evidence>
<feature type="transmembrane region" description="Helical" evidence="9">
    <location>
        <begin position="65"/>
        <end position="83"/>
    </location>
</feature>
<evidence type="ECO:0000256" key="4">
    <source>
        <dbReference type="ARBA" id="ARBA00022475"/>
    </source>
</evidence>
<protein>
    <submittedName>
        <fullName evidence="11 12">Lipopolysaccharide ABC transporter permease</fullName>
    </submittedName>
</protein>
<dbReference type="PANTHER" id="PTHR33529:SF2">
    <property type="entry name" value="LIPOPOLYSACCHARIDE EXPORT SYSTEM PERMEASE PROTEIN LPTG"/>
    <property type="match status" value="1"/>
</dbReference>
<feature type="transmembrane region" description="Helical" evidence="9">
    <location>
        <begin position="332"/>
        <end position="351"/>
    </location>
</feature>
<accession>A0A063KK96</accession>
<gene>
    <name evidence="11" type="primary">lptG</name>
    <name evidence="12" type="ORF">DC53_17430</name>
    <name evidence="11" type="ORF">EU508_14880</name>
    <name evidence="10" type="ORF">EU509_20835</name>
</gene>
<dbReference type="EMBL" id="SEUK01000052">
    <property type="protein sequence ID" value="KAA1158776.1"/>
    <property type="molecule type" value="Genomic_DNA"/>
</dbReference>
<evidence type="ECO:0000256" key="9">
    <source>
        <dbReference type="SAM" id="Phobius"/>
    </source>
</evidence>
<comment type="caution">
    <text evidence="11">The sequence shown here is derived from an EMBL/GenBank/DDBJ whole genome shotgun (WGS) entry which is preliminary data.</text>
</comment>
<evidence type="ECO:0000256" key="5">
    <source>
        <dbReference type="ARBA" id="ARBA00022692"/>
    </source>
</evidence>
<evidence type="ECO:0000256" key="3">
    <source>
        <dbReference type="ARBA" id="ARBA00007725"/>
    </source>
</evidence>
<dbReference type="Pfam" id="PF03739">
    <property type="entry name" value="LptF_LptG"/>
    <property type="match status" value="1"/>
</dbReference>
<dbReference type="GO" id="GO:0055085">
    <property type="term" value="P:transmembrane transport"/>
    <property type="evidence" value="ECO:0007669"/>
    <property type="project" value="InterPro"/>
</dbReference>
<dbReference type="AlphaFoldDB" id="A0A063KK96"/>
<comment type="similarity">
    <text evidence="3">Belongs to the LptF/LptG family.</text>
</comment>
<comment type="function">
    <text evidence="1">Part of the ABC transporter complex LptBFG involved in the translocation of lipopolysaccharide (LPS) from the inner membrane to the outer membrane.</text>
</comment>
<keyword evidence="5 9" id="KW-0812">Transmembrane</keyword>
<feature type="transmembrane region" description="Helical" evidence="9">
    <location>
        <begin position="12"/>
        <end position="31"/>
    </location>
</feature>
<keyword evidence="14" id="KW-1185">Reference proteome</keyword>
<evidence type="ECO:0000256" key="6">
    <source>
        <dbReference type="ARBA" id="ARBA00022989"/>
    </source>
</evidence>
<feature type="transmembrane region" description="Helical" evidence="9">
    <location>
        <begin position="104"/>
        <end position="123"/>
    </location>
</feature>
<dbReference type="RefSeq" id="WP_033015376.1">
    <property type="nucleotide sequence ID" value="NZ_JBBMQV010000017.1"/>
</dbReference>
<name>A0A063KK96_9GAMM</name>
<keyword evidence="7 9" id="KW-0472">Membrane</keyword>
<evidence type="ECO:0000313" key="14">
    <source>
        <dbReference type="Proteomes" id="UP000322915"/>
    </source>
</evidence>
<dbReference type="OrthoDB" id="9776227at2"/>
<evidence type="ECO:0000313" key="12">
    <source>
        <dbReference type="EMBL" id="KDC49290.1"/>
    </source>
</evidence>
<dbReference type="EMBL" id="JJNZ01000068">
    <property type="protein sequence ID" value="KDC49290.1"/>
    <property type="molecule type" value="Genomic_DNA"/>
</dbReference>
<evidence type="ECO:0000313" key="13">
    <source>
        <dbReference type="Proteomes" id="UP000027154"/>
    </source>
</evidence>
<dbReference type="PANTHER" id="PTHR33529">
    <property type="entry name" value="SLR0882 PROTEIN-RELATED"/>
    <property type="match status" value="1"/>
</dbReference>
<sequence length="355" mass="39211">MMKTLDWYLGRSILQTTGFALLVLVGISTLIKFIEQLKSVGRGSYDLITAMLYTLYTIPGDLVVFFPMAALIGGLTGLGALASNSELVVMQAAGMSRLQIIGSVMKTAVFMAFCMMALGEWGAPEAQLHAKEMRNQAIHGGDVFNAQKGVWAKDGNNFINIEDVDQNGMLHGVYMYHFDKSLDLTQITKAKNALSRNDGWLLRDINKVIITDEKITTEQVPEEFYASQLTAEKLGVVSVKPESLSFTGLWSYLGYLEQNEQDTSTYELALWRKFMQPVSVAVMLLVALSFIFGPLRTVTMGARIIMGVVTGIVFHLTNEIFGPVVMVYQIPAIVGAVLPSIIFISFATYLMNKRV</sequence>
<evidence type="ECO:0000313" key="10">
    <source>
        <dbReference type="EMBL" id="KAA1150543.1"/>
    </source>
</evidence>
<dbReference type="NCBIfam" id="TIGR04408">
    <property type="entry name" value="LptG_lptG"/>
    <property type="match status" value="1"/>
</dbReference>
<comment type="subunit">
    <text evidence="8">Component of the lipopolysaccharide transport and assembly complex. The LptBFG transporter is composed of two ATP-binding proteins (LptB) and two transmembrane proteins (LptF and LptG).</text>
</comment>
<dbReference type="InterPro" id="IPR030923">
    <property type="entry name" value="LptG"/>
</dbReference>
<dbReference type="Proteomes" id="UP000322915">
    <property type="component" value="Unassembled WGS sequence"/>
</dbReference>
<feature type="transmembrane region" description="Helical" evidence="9">
    <location>
        <begin position="274"/>
        <end position="292"/>
    </location>
</feature>
<dbReference type="EMBL" id="SEUJ01000078">
    <property type="protein sequence ID" value="KAA1150543.1"/>
    <property type="molecule type" value="Genomic_DNA"/>
</dbReference>
<keyword evidence="4" id="KW-1003">Cell membrane</keyword>
<evidence type="ECO:0000256" key="2">
    <source>
        <dbReference type="ARBA" id="ARBA00004651"/>
    </source>
</evidence>